<dbReference type="EMBL" id="JAAXOM010000004">
    <property type="protein sequence ID" value="NKX89178.1"/>
    <property type="molecule type" value="Genomic_DNA"/>
</dbReference>
<evidence type="ECO:0000313" key="3">
    <source>
        <dbReference type="Proteomes" id="UP000572007"/>
    </source>
</evidence>
<evidence type="ECO:0000259" key="1">
    <source>
        <dbReference type="Pfam" id="PF13400"/>
    </source>
</evidence>
<comment type="caution">
    <text evidence="2">The sequence shown here is derived from an EMBL/GenBank/DDBJ whole genome shotgun (WGS) entry which is preliminary data.</text>
</comment>
<dbReference type="Proteomes" id="UP000572007">
    <property type="component" value="Unassembled WGS sequence"/>
</dbReference>
<proteinExistence type="predicted"/>
<keyword evidence="3" id="KW-1185">Reference proteome</keyword>
<dbReference type="InterPro" id="IPR021202">
    <property type="entry name" value="Rv3654c-like"/>
</dbReference>
<organism evidence="2 3">
    <name type="scientific">Nocardia coubleae</name>
    <dbReference type="NCBI Taxonomy" id="356147"/>
    <lineage>
        <taxon>Bacteria</taxon>
        <taxon>Bacillati</taxon>
        <taxon>Actinomycetota</taxon>
        <taxon>Actinomycetes</taxon>
        <taxon>Mycobacteriales</taxon>
        <taxon>Nocardiaceae</taxon>
        <taxon>Nocardia</taxon>
    </lineage>
</organism>
<protein>
    <submittedName>
        <fullName evidence="2">Flp pilus-assembly TadE/G-like family protein</fullName>
    </submittedName>
</protein>
<evidence type="ECO:0000313" key="2">
    <source>
        <dbReference type="EMBL" id="NKX89178.1"/>
    </source>
</evidence>
<gene>
    <name evidence="2" type="ORF">HGA10_17915</name>
</gene>
<sequence length="157" mass="16018">MRTALAQALRHTIGQGPHSRRAGLRCGSPSRNRWRNRSAASCGDQGGATAFACIALAGLICSTLMVGQVGAVVVARHRVQAAADLGALAAAGALVEGAEVGCAEADDVARRMGARVSRCEVEQWDAVVTVERQVGLGVFGVRSVVGAARAGPVEESG</sequence>
<dbReference type="NCBIfam" id="TIGR03816">
    <property type="entry name" value="tadE_like_DECH"/>
    <property type="match status" value="1"/>
</dbReference>
<reference evidence="2 3" key="1">
    <citation type="submission" date="2020-04" db="EMBL/GenBank/DDBJ databases">
        <title>MicrobeNet Type strains.</title>
        <authorList>
            <person name="Nicholson A.C."/>
        </authorList>
    </citation>
    <scope>NUCLEOTIDE SEQUENCE [LARGE SCALE GENOMIC DNA]</scope>
    <source>
        <strain evidence="2 3">DSM 44960</strain>
    </source>
</reference>
<feature type="domain" description="Putative Flp pilus-assembly TadG-like N-terminal" evidence="1">
    <location>
        <begin position="46"/>
        <end position="92"/>
    </location>
</feature>
<accession>A0A846W9V6</accession>
<dbReference type="InterPro" id="IPR028087">
    <property type="entry name" value="Tad_N"/>
</dbReference>
<name>A0A846W9V6_9NOCA</name>
<dbReference type="AlphaFoldDB" id="A0A846W9V6"/>
<dbReference type="Pfam" id="PF13400">
    <property type="entry name" value="Tad"/>
    <property type="match status" value="1"/>
</dbReference>